<dbReference type="PANTHER" id="PTHR37308">
    <property type="entry name" value="INTEGRAL MEMBRANE PROTEIN"/>
    <property type="match status" value="1"/>
</dbReference>
<feature type="transmembrane region" description="Helical" evidence="1">
    <location>
        <begin position="253"/>
        <end position="270"/>
    </location>
</feature>
<gene>
    <name evidence="2" type="ORF">AADG42_16875</name>
</gene>
<protein>
    <submittedName>
        <fullName evidence="2">DUF368 domain-containing protein</fullName>
    </submittedName>
</protein>
<feature type="transmembrane region" description="Helical" evidence="1">
    <location>
        <begin position="148"/>
        <end position="167"/>
    </location>
</feature>
<feature type="transmembrane region" description="Helical" evidence="1">
    <location>
        <begin position="179"/>
        <end position="210"/>
    </location>
</feature>
<dbReference type="PANTHER" id="PTHR37308:SF1">
    <property type="entry name" value="POLYPRENYL-PHOSPHATE TRANSPORTER"/>
    <property type="match status" value="1"/>
</dbReference>
<feature type="transmembrane region" description="Helical" evidence="1">
    <location>
        <begin position="121"/>
        <end position="142"/>
    </location>
</feature>
<keyword evidence="3" id="KW-1185">Reference proteome</keyword>
<proteinExistence type="predicted"/>
<keyword evidence="1" id="KW-0472">Membrane</keyword>
<evidence type="ECO:0000313" key="3">
    <source>
        <dbReference type="Proteomes" id="UP001442841"/>
    </source>
</evidence>
<dbReference type="Pfam" id="PF04018">
    <property type="entry name" value="VCA0040-like"/>
    <property type="match status" value="1"/>
</dbReference>
<sequence length="320" mass="33571">MTTDQTEIPGEASAPPTLPDNTIRAAVPQVARGFVLGTVDLVPGVSGGTAALVLGIYRQLIASIHHTATTVTRLVRGDFRGFRDGVRRIPLLWLGGLGIGVVTVILLLSGPLERSLEAFPVPLAGLFSGLITAAIILCWRQLQNVKPMTWVLVAISAVVTFFGLGLAPTNDGTGPAPALWVFFLSGAIAICAMILPGISGAFILVLLGMYPHVIGAVADREWSTMAVFALGCAVGLALSGSALNWLLTHYHDLVLALMIGLMIGSLRVLWPWPHGLGNPEMALPTATTALLPIVLGVGGFALVMSAEAIAKRVRRDDQLA</sequence>
<dbReference type="EMBL" id="CP154795">
    <property type="protein sequence ID" value="XAN08910.1"/>
    <property type="molecule type" value="Genomic_DNA"/>
</dbReference>
<name>A0ABZ3FT57_9ACTN</name>
<evidence type="ECO:0000313" key="2">
    <source>
        <dbReference type="EMBL" id="XAN08910.1"/>
    </source>
</evidence>
<accession>A0ABZ3FT57</accession>
<feature type="transmembrane region" description="Helical" evidence="1">
    <location>
        <begin position="290"/>
        <end position="310"/>
    </location>
</feature>
<evidence type="ECO:0000256" key="1">
    <source>
        <dbReference type="SAM" id="Phobius"/>
    </source>
</evidence>
<keyword evidence="1" id="KW-1133">Transmembrane helix</keyword>
<dbReference type="Proteomes" id="UP001442841">
    <property type="component" value="Chromosome"/>
</dbReference>
<keyword evidence="1" id="KW-0812">Transmembrane</keyword>
<feature type="transmembrane region" description="Helical" evidence="1">
    <location>
        <begin position="91"/>
        <end position="109"/>
    </location>
</feature>
<dbReference type="RefSeq" id="WP_425310342.1">
    <property type="nucleotide sequence ID" value="NZ_CP154795.1"/>
</dbReference>
<reference evidence="2 3" key="1">
    <citation type="submission" date="2024-04" db="EMBL/GenBank/DDBJ databases">
        <title>Isolation of an actinomycete strain from pig manure.</title>
        <authorList>
            <person name="Gong T."/>
            <person name="Yu Z."/>
            <person name="An M."/>
            <person name="Wei C."/>
            <person name="Yang W."/>
            <person name="Liu L."/>
        </authorList>
    </citation>
    <scope>NUCLEOTIDE SEQUENCE [LARGE SCALE GENOMIC DNA]</scope>
    <source>
        <strain evidence="2 3">ZF39</strain>
    </source>
</reference>
<feature type="transmembrane region" description="Helical" evidence="1">
    <location>
        <begin position="222"/>
        <end position="246"/>
    </location>
</feature>
<dbReference type="InterPro" id="IPR007163">
    <property type="entry name" value="VCA0040-like"/>
</dbReference>
<organism evidence="2 3">
    <name type="scientific">Ammonicoccus fulvus</name>
    <dbReference type="NCBI Taxonomy" id="3138240"/>
    <lineage>
        <taxon>Bacteria</taxon>
        <taxon>Bacillati</taxon>
        <taxon>Actinomycetota</taxon>
        <taxon>Actinomycetes</taxon>
        <taxon>Propionibacteriales</taxon>
        <taxon>Propionibacteriaceae</taxon>
        <taxon>Ammonicoccus</taxon>
    </lineage>
</organism>